<dbReference type="Proteomes" id="UP000323917">
    <property type="component" value="Chromosome"/>
</dbReference>
<dbReference type="SUPFAM" id="SSF51294">
    <property type="entry name" value="Hedgehog/intein (Hint) domain"/>
    <property type="match status" value="1"/>
</dbReference>
<reference evidence="3 4" key="1">
    <citation type="submission" date="2019-08" db="EMBL/GenBank/DDBJ databases">
        <title>Deep-cultivation of Planctomycetes and their phenomic and genomic characterization uncovers novel biology.</title>
        <authorList>
            <person name="Wiegand S."/>
            <person name="Jogler M."/>
            <person name="Boedeker C."/>
            <person name="Pinto D."/>
            <person name="Vollmers J."/>
            <person name="Rivas-Marin E."/>
            <person name="Kohn T."/>
            <person name="Peeters S.H."/>
            <person name="Heuer A."/>
            <person name="Rast P."/>
            <person name="Oberbeckmann S."/>
            <person name="Bunk B."/>
            <person name="Jeske O."/>
            <person name="Meyerdierks A."/>
            <person name="Storesund J.E."/>
            <person name="Kallscheuer N."/>
            <person name="Luecker S."/>
            <person name="Lage O.M."/>
            <person name="Pohl T."/>
            <person name="Merkel B.J."/>
            <person name="Hornburger P."/>
            <person name="Mueller R.-W."/>
            <person name="Bruemmer F."/>
            <person name="Labrenz M."/>
            <person name="Spormann A.M."/>
            <person name="Op den Camp H."/>
            <person name="Overmann J."/>
            <person name="Amann R."/>
            <person name="Jetten M.S.M."/>
            <person name="Mascher T."/>
            <person name="Medema M.H."/>
            <person name="Devos D.P."/>
            <person name="Kaster A.-K."/>
            <person name="Ovreas L."/>
            <person name="Rohde M."/>
            <person name="Galperin M.Y."/>
            <person name="Jogler C."/>
        </authorList>
    </citation>
    <scope>NUCLEOTIDE SEQUENCE [LARGE SCALE GENOMIC DNA]</scope>
    <source>
        <strain evidence="3 4">Pr1d</strain>
    </source>
</reference>
<dbReference type="AlphaFoldDB" id="A0A5B9QGJ4"/>
<organism evidence="3 4">
    <name type="scientific">Bythopirellula goksoeyrii</name>
    <dbReference type="NCBI Taxonomy" id="1400387"/>
    <lineage>
        <taxon>Bacteria</taxon>
        <taxon>Pseudomonadati</taxon>
        <taxon>Planctomycetota</taxon>
        <taxon>Planctomycetia</taxon>
        <taxon>Pirellulales</taxon>
        <taxon>Lacipirellulaceae</taxon>
        <taxon>Bythopirellula</taxon>
    </lineage>
</organism>
<dbReference type="InterPro" id="IPR011989">
    <property type="entry name" value="ARM-like"/>
</dbReference>
<feature type="signal peptide" evidence="1">
    <location>
        <begin position="1"/>
        <end position="25"/>
    </location>
</feature>
<name>A0A5B9QGJ4_9BACT</name>
<keyword evidence="4" id="KW-1185">Reference proteome</keyword>
<dbReference type="Gene3D" id="1.25.10.10">
    <property type="entry name" value="Leucine-rich Repeat Variant"/>
    <property type="match status" value="1"/>
</dbReference>
<dbReference type="OrthoDB" id="285999at2"/>
<evidence type="ECO:0000259" key="2">
    <source>
        <dbReference type="SMART" id="SM00306"/>
    </source>
</evidence>
<feature type="chain" id="PRO_5022995665" description="Hint domain-containing protein" evidence="1">
    <location>
        <begin position="26"/>
        <end position="653"/>
    </location>
</feature>
<evidence type="ECO:0000313" key="3">
    <source>
        <dbReference type="EMBL" id="QEG36765.1"/>
    </source>
</evidence>
<protein>
    <recommendedName>
        <fullName evidence="2">Hint domain-containing protein</fullName>
    </recommendedName>
</protein>
<feature type="domain" description="Hint" evidence="2">
    <location>
        <begin position="500"/>
        <end position="594"/>
    </location>
</feature>
<dbReference type="SMART" id="SM00306">
    <property type="entry name" value="HintN"/>
    <property type="match status" value="1"/>
</dbReference>
<accession>A0A5B9QGJ4</accession>
<dbReference type="KEGG" id="bgok:Pr1d_41010"/>
<dbReference type="InterPro" id="IPR003587">
    <property type="entry name" value="Hint_dom_N"/>
</dbReference>
<dbReference type="RefSeq" id="WP_148075079.1">
    <property type="nucleotide sequence ID" value="NZ_CP042913.1"/>
</dbReference>
<sequence precursor="true">MKSLALVSRVIAILAIVLSTVQLSAKSTDNPAADEIFRQALAAAVRGDSALHDRLLAESLQRYPDYELARWYSGQVEYDGQWKSIDSVSQSVSTNPLWQEYQARLAQLGDSLQEQTDMARWCHSNDLSYQEKWHWLSVLAVDPKNREALGSLGLRIYKGQYLTSEQIDEYERSEEQAEADYKKFTKQFDRWLKTAIRGNSQDMQSLVNKIAAIEDNAAIPALVDTFYLDGSIDKSVQKKLGNEKGDQLLGQLRRAVVQALSEMKQPEATRALLEIAVEWPQPDVATLAAEGLKEREKTSFMPALMGAMSSPLEAAISIRVAPSGQVSVYEDIAEIHPLAEKSHFQTSKYLTQYSLTLNDSKTVTDYRGMRSWRDAPKTTTNSQSVTKVWSDRVRDFNNATAQATSTRERVDQENALREQRNSRVQEVLQIVTGKDLGSEPKAWWDSWKHYNELYTPEQLPVYETADSRDYSQYYYQYQYRHRNYSVGTPPPPPPVPPGTYSCFVAGTPVWTQTGPVAIETVQVGDMVLSQDPFTGELDYRPVMETSVGPPSPILNLKIENETLGTTRGHRFWVANSGWKMSKFLKPGNRLVALGGYPELHQVEEGKESQAFNLVVGQFHTYFVGNQKLLVHDKNCPLPTTNTLPGVEQLATTN</sequence>
<dbReference type="InterPro" id="IPR036844">
    <property type="entry name" value="Hint_dom_sf"/>
</dbReference>
<evidence type="ECO:0000313" key="4">
    <source>
        <dbReference type="Proteomes" id="UP000323917"/>
    </source>
</evidence>
<dbReference type="Gene3D" id="2.170.16.10">
    <property type="entry name" value="Hedgehog/Intein (Hint) domain"/>
    <property type="match status" value="1"/>
</dbReference>
<gene>
    <name evidence="3" type="ORF">Pr1d_41010</name>
</gene>
<dbReference type="EMBL" id="CP042913">
    <property type="protein sequence ID" value="QEG36765.1"/>
    <property type="molecule type" value="Genomic_DNA"/>
</dbReference>
<dbReference type="Pfam" id="PF07591">
    <property type="entry name" value="PT-HINT"/>
    <property type="match status" value="1"/>
</dbReference>
<keyword evidence="1" id="KW-0732">Signal</keyword>
<proteinExistence type="predicted"/>
<evidence type="ECO:0000256" key="1">
    <source>
        <dbReference type="SAM" id="SignalP"/>
    </source>
</evidence>